<name>A0AA86DX07_SULMK</name>
<evidence type="ECO:0000313" key="3">
    <source>
        <dbReference type="Proteomes" id="UP000019322"/>
    </source>
</evidence>
<accession>A0AA86DX07</accession>
<dbReference type="RefSeq" id="WP_025343369.1">
    <property type="nucleotide sequence ID" value="NZ_CP007201.1"/>
</dbReference>
<dbReference type="AlphaFoldDB" id="A0AA86DX07"/>
<organism evidence="2 3">
    <name type="scientific">Sulfurospirillum multivorans (strain DM 12446 / JCM 15788 / NBRC 109480)</name>
    <dbReference type="NCBI Taxonomy" id="1150621"/>
    <lineage>
        <taxon>Bacteria</taxon>
        <taxon>Pseudomonadati</taxon>
        <taxon>Campylobacterota</taxon>
        <taxon>Epsilonproteobacteria</taxon>
        <taxon>Campylobacterales</taxon>
        <taxon>Sulfurospirillaceae</taxon>
        <taxon>Sulfurospirillum</taxon>
    </lineage>
</organism>
<gene>
    <name evidence="2" type="ORF">SMUL_0166</name>
</gene>
<proteinExistence type="predicted"/>
<feature type="transmembrane region" description="Helical" evidence="1">
    <location>
        <begin position="31"/>
        <end position="48"/>
    </location>
</feature>
<keyword evidence="1" id="KW-0472">Membrane</keyword>
<reference evidence="2 3" key="1">
    <citation type="journal article" date="2014" name="Environ. Microbiol.">
        <title>Insights into organohalide respiration and the versatile catabolism of Sulfurospirillum multivorans gained from comparative genomics and physiological studies.</title>
        <authorList>
            <person name="Goris T."/>
            <person name="Schubert T."/>
            <person name="Gadkari J."/>
            <person name="Wubet T."/>
            <person name="Tarkka M."/>
            <person name="Buscot F."/>
            <person name="Adrian L."/>
            <person name="Diekert G."/>
        </authorList>
    </citation>
    <scope>NUCLEOTIDE SEQUENCE [LARGE SCALE GENOMIC DNA]</scope>
    <source>
        <strain evidence="3">DM 12446 / JCM 15788 / NBRC 109480</strain>
    </source>
</reference>
<evidence type="ECO:0000256" key="1">
    <source>
        <dbReference type="SAM" id="Phobius"/>
    </source>
</evidence>
<dbReference type="KEGG" id="smul:SMUL_0166"/>
<keyword evidence="1" id="KW-1133">Transmembrane helix</keyword>
<keyword evidence="1" id="KW-0812">Transmembrane</keyword>
<protein>
    <submittedName>
        <fullName evidence="2">Uncharacterized protein</fullName>
    </submittedName>
</protein>
<evidence type="ECO:0000313" key="2">
    <source>
        <dbReference type="EMBL" id="AHJ11448.1"/>
    </source>
</evidence>
<dbReference type="Proteomes" id="UP000019322">
    <property type="component" value="Chromosome"/>
</dbReference>
<sequence length="110" mass="12941">MKMLKMSLVSILLVLGVTTNSYAWGDREQGVLLGAGAAVLLGGIINAAQQPTRYVESPAVYYEPRPTVVYREPVYVQERVIYVDPPRYYYPPRHHRDRYDRYDRYDRHYR</sequence>
<dbReference type="EMBL" id="CP007201">
    <property type="protein sequence ID" value="AHJ11448.1"/>
    <property type="molecule type" value="Genomic_DNA"/>
</dbReference>